<comment type="similarity">
    <text evidence="2">Belongs to the beta type-B retroviral polymerase family. HERV class-II K(HML-2) pol subfamily.</text>
</comment>
<gene>
    <name evidence="25" type="ORF">M9458_033509</name>
</gene>
<evidence type="ECO:0000256" key="18">
    <source>
        <dbReference type="ARBA" id="ARBA00023172"/>
    </source>
</evidence>
<reference evidence="25 26" key="1">
    <citation type="submission" date="2024-05" db="EMBL/GenBank/DDBJ databases">
        <title>Genome sequencing and assembly of Indian major carp, Cirrhinus mrigala (Hamilton, 1822).</title>
        <authorList>
            <person name="Mohindra V."/>
            <person name="Chowdhury L.M."/>
            <person name="Lal K."/>
            <person name="Jena J.K."/>
        </authorList>
    </citation>
    <scope>NUCLEOTIDE SEQUENCE [LARGE SCALE GENOMIC DNA]</scope>
    <source>
        <strain evidence="25">CM1030</strain>
        <tissue evidence="25">Blood</tissue>
    </source>
</reference>
<dbReference type="GO" id="GO:0003887">
    <property type="term" value="F:DNA-directed DNA polymerase activity"/>
    <property type="evidence" value="ECO:0007669"/>
    <property type="project" value="UniProtKB-KW"/>
</dbReference>
<keyword evidence="13" id="KW-0460">Magnesium</keyword>
<dbReference type="InterPro" id="IPR041373">
    <property type="entry name" value="RT_RNaseH"/>
</dbReference>
<evidence type="ECO:0000313" key="26">
    <source>
        <dbReference type="Proteomes" id="UP001529510"/>
    </source>
</evidence>
<accession>A0ABD0PGL2</accession>
<dbReference type="GO" id="GO:0003964">
    <property type="term" value="F:RNA-directed DNA polymerase activity"/>
    <property type="evidence" value="ECO:0007669"/>
    <property type="project" value="UniProtKB-KW"/>
</dbReference>
<evidence type="ECO:0000256" key="14">
    <source>
        <dbReference type="ARBA" id="ARBA00022908"/>
    </source>
</evidence>
<dbReference type="GO" id="GO:0004190">
    <property type="term" value="F:aspartic-type endopeptidase activity"/>
    <property type="evidence" value="ECO:0007669"/>
    <property type="project" value="UniProtKB-KW"/>
</dbReference>
<dbReference type="Pfam" id="PF17921">
    <property type="entry name" value="Integrase_H2C2"/>
    <property type="match status" value="1"/>
</dbReference>
<keyword evidence="9" id="KW-0479">Metal-binding</keyword>
<dbReference type="PROSITE" id="PS50013">
    <property type="entry name" value="CHROMO_2"/>
    <property type="match status" value="1"/>
</dbReference>
<dbReference type="PROSITE" id="PS50878">
    <property type="entry name" value="RT_POL"/>
    <property type="match status" value="1"/>
</dbReference>
<dbReference type="PROSITE" id="PS50158">
    <property type="entry name" value="ZF_CCHC"/>
    <property type="match status" value="1"/>
</dbReference>
<dbReference type="CDD" id="cd01647">
    <property type="entry name" value="RT_LTR"/>
    <property type="match status" value="1"/>
</dbReference>
<dbReference type="Pfam" id="PF03732">
    <property type="entry name" value="Retrotrans_gag"/>
    <property type="match status" value="1"/>
</dbReference>
<dbReference type="InterPro" id="IPR001878">
    <property type="entry name" value="Znf_CCHC"/>
</dbReference>
<dbReference type="FunFam" id="3.30.70.270:FF:000020">
    <property type="entry name" value="Transposon Tf2-6 polyprotein-like Protein"/>
    <property type="match status" value="1"/>
</dbReference>
<keyword evidence="15" id="KW-0695">RNA-directed DNA polymerase</keyword>
<evidence type="ECO:0000256" key="2">
    <source>
        <dbReference type="ARBA" id="ARBA00010879"/>
    </source>
</evidence>
<feature type="domain" description="CCHC-type" evidence="23">
    <location>
        <begin position="293"/>
        <end position="307"/>
    </location>
</feature>
<evidence type="ECO:0000256" key="9">
    <source>
        <dbReference type="ARBA" id="ARBA00022723"/>
    </source>
</evidence>
<dbReference type="EC" id="2.7.7.49" evidence="4"/>
<evidence type="ECO:0000256" key="12">
    <source>
        <dbReference type="ARBA" id="ARBA00022801"/>
    </source>
</evidence>
<dbReference type="InterPro" id="IPR050951">
    <property type="entry name" value="Retrovirus_Pol_polyprotein"/>
</dbReference>
<dbReference type="GO" id="GO:0008270">
    <property type="term" value="F:zinc ion binding"/>
    <property type="evidence" value="ECO:0007669"/>
    <property type="project" value="UniProtKB-KW"/>
</dbReference>
<dbReference type="FunFam" id="1.10.340.70:FF:000001">
    <property type="entry name" value="Retrovirus-related Pol polyprotein from transposon gypsy-like Protein"/>
    <property type="match status" value="1"/>
</dbReference>
<dbReference type="Gene3D" id="2.40.50.40">
    <property type="match status" value="1"/>
</dbReference>
<evidence type="ECO:0000256" key="6">
    <source>
        <dbReference type="ARBA" id="ARBA00022679"/>
    </source>
</evidence>
<evidence type="ECO:0000256" key="15">
    <source>
        <dbReference type="ARBA" id="ARBA00022918"/>
    </source>
</evidence>
<dbReference type="Proteomes" id="UP001529510">
    <property type="component" value="Unassembled WGS sequence"/>
</dbReference>
<dbReference type="EMBL" id="JAMKFB020000016">
    <property type="protein sequence ID" value="KAL0173198.1"/>
    <property type="molecule type" value="Genomic_DNA"/>
</dbReference>
<keyword evidence="8" id="KW-0540">Nuclease</keyword>
<evidence type="ECO:0000256" key="13">
    <source>
        <dbReference type="ARBA" id="ARBA00022842"/>
    </source>
</evidence>
<keyword evidence="20" id="KW-0863">Zinc-finger</keyword>
<protein>
    <recommendedName>
        <fullName evidence="19">Gypsy retrotransposon integrase-like protein 1</fullName>
        <ecNumber evidence="4">2.7.7.49</ecNumber>
        <ecNumber evidence="3">3.1.26.4</ecNumber>
    </recommendedName>
</protein>
<feature type="non-terminal residue" evidence="25">
    <location>
        <position position="1233"/>
    </location>
</feature>
<dbReference type="InterPro" id="IPR000477">
    <property type="entry name" value="RT_dom"/>
</dbReference>
<dbReference type="Pfam" id="PF00078">
    <property type="entry name" value="RVT_1"/>
    <property type="match status" value="1"/>
</dbReference>
<evidence type="ECO:0000256" key="16">
    <source>
        <dbReference type="ARBA" id="ARBA00022932"/>
    </source>
</evidence>
<dbReference type="EC" id="3.1.26.4" evidence="3"/>
<evidence type="ECO:0000256" key="10">
    <source>
        <dbReference type="ARBA" id="ARBA00022750"/>
    </source>
</evidence>
<dbReference type="SUPFAM" id="SSF56672">
    <property type="entry name" value="DNA/RNA polymerases"/>
    <property type="match status" value="1"/>
</dbReference>
<dbReference type="FunFam" id="3.10.20.370:FF:000003">
    <property type="entry name" value="Transposon Tf2-6 polyprotein"/>
    <property type="match status" value="1"/>
</dbReference>
<evidence type="ECO:0000259" key="23">
    <source>
        <dbReference type="PROSITE" id="PS50158"/>
    </source>
</evidence>
<keyword evidence="5" id="KW-0645">Protease</keyword>
<feature type="domain" description="Chromo" evidence="22">
    <location>
        <begin position="1175"/>
        <end position="1208"/>
    </location>
</feature>
<keyword evidence="11" id="KW-0255">Endonuclease</keyword>
<dbReference type="GO" id="GO:0003677">
    <property type="term" value="F:DNA binding"/>
    <property type="evidence" value="ECO:0007669"/>
    <property type="project" value="UniProtKB-KW"/>
</dbReference>
<feature type="compositionally biased region" description="Polar residues" evidence="21">
    <location>
        <begin position="1"/>
        <end position="15"/>
    </location>
</feature>
<name>A0ABD0PGL2_CIRMR</name>
<dbReference type="PANTHER" id="PTHR37984">
    <property type="entry name" value="PROTEIN CBG26694"/>
    <property type="match status" value="1"/>
</dbReference>
<sequence length="1233" mass="138285">MDSPPTSQSMAGLQKTSPSTDPATASATDAPPAESATEQQLTTELSAQASRLLAHEQQLDRLTDLTAQLVRALQGFQSAALPASPPPSAQPVTSGPRLAFSEKFDGTATKCKGFLLQCSLFVNQQPHLYPTDECKISFVTSLLSGRALEWATAVWRLDRPTFPSFANFLQEFKKVFQPCSESGDAGEQIMALRQGRRTVADYALSFRTLAAQSGWNDGPLKLHYRKGLHPDLQLELACRDEDLSLDQYIDLSIRVDNLMRSRKPVRPFHSISVLAPTGESAPEPMQRLRGNLCLYCGLAGHIRANCPTRPPRPAPSVSSDKPPTNCCHLPVKLWFDDTSVDTTALIDSVAALDGRPLGSGKIRYTTDNIHLQIEPSHRETIRFFVITSPQTPVILGYPWLNQHGPSVSWATRTITHWSPYCQEHCLSTASSPREPLLPSNTSNSIPSDYSDLLEAFSRTKAARLPPHRPGDCAIDLIPGTSPPRGRVFPLSRAESEAMNSYIQEELAKGFITPSTSPASAGFFFVKKKDGGLRPCIDYRGLNEITIKYRYPLPLVPSALEQLRSARIFTKLDLRSAYNLIRIRAGDEWKTAFSTTSGHYEYRVMPFGLANSPSCFQSFVNEVFRDMLNRWVIVYIDDILVYSGSLPEHVNHVRLVLQRLIKHQLYAKEENAEGVTMDEKKVNAVLKWPRPSTLKELQRFLGFANFYRRFIRHFSSIAAPLTAMVRKGASRLAWSQPALQAFDDLRQRFTTAPILHHPDPDRPFIVEVDASSTGVGAVLSQQHGEPAKMFPCAYFSHKLSPAERNYDVGNRELLAIKLALEEWRHWLEGAKHPFTVLTDHRNLEYLRSAKVLNHRQARWSLFFTRFQFQVSYRPGTQNTKADALSRIHEPGQPVASSEPVLPTTLILAPVTWDLMTEIAEAQLLDPTPTECPPNLTYVPLCLRPRVLSQVHTAPSSGHPGIEATLHLLHNRFWWPTLRHDTIKFVQSCAVCNTTKTPRRLPAGLLQPLPVPQRPWSHLAIDFVTDLPPSNGYTTILPHPFPVYPRVPASPVPLRGDLGRAHVHLQGAIRRYQEQADRRRRPNPAYEPGQWVWLSTRDLRLRLPCKKLSPRYVGPFKIIKQITPVSYRLKLPAEYRISPTFNVSLFKPADYPAGVENLEGTASQGPAPIVVDGEEVYRVNTILDSRRRRGQLQYLVDWEVFGPEERSWTPLLLLTFTLNTQINQAPEEGADPGVG</sequence>
<keyword evidence="10" id="KW-0064">Aspartyl protease</keyword>
<dbReference type="InterPro" id="IPR000953">
    <property type="entry name" value="Chromo/chromo_shadow_dom"/>
</dbReference>
<comment type="subcellular location">
    <subcellularLocation>
        <location evidence="1">Nucleus</location>
    </subcellularLocation>
</comment>
<dbReference type="SUPFAM" id="SSF54160">
    <property type="entry name" value="Chromo domain-like"/>
    <property type="match status" value="1"/>
</dbReference>
<evidence type="ECO:0000256" key="7">
    <source>
        <dbReference type="ARBA" id="ARBA00022695"/>
    </source>
</evidence>
<keyword evidence="20" id="KW-0862">Zinc</keyword>
<keyword evidence="7" id="KW-0548">Nucleotidyltransferase</keyword>
<dbReference type="GO" id="GO:0006310">
    <property type="term" value="P:DNA recombination"/>
    <property type="evidence" value="ECO:0007669"/>
    <property type="project" value="UniProtKB-KW"/>
</dbReference>
<dbReference type="Gene3D" id="1.10.340.70">
    <property type="match status" value="1"/>
</dbReference>
<evidence type="ECO:0000256" key="21">
    <source>
        <dbReference type="SAM" id="MobiDB-lite"/>
    </source>
</evidence>
<evidence type="ECO:0000256" key="17">
    <source>
        <dbReference type="ARBA" id="ARBA00023125"/>
    </source>
</evidence>
<evidence type="ECO:0000256" key="5">
    <source>
        <dbReference type="ARBA" id="ARBA00022670"/>
    </source>
</evidence>
<comment type="caution">
    <text evidence="25">The sequence shown here is derived from an EMBL/GenBank/DDBJ whole genome shotgun (WGS) entry which is preliminary data.</text>
</comment>
<dbReference type="Gene3D" id="3.10.10.10">
    <property type="entry name" value="HIV Type 1 Reverse Transcriptase, subunit A, domain 1"/>
    <property type="match status" value="1"/>
</dbReference>
<keyword evidence="14" id="KW-0229">DNA integration</keyword>
<evidence type="ECO:0000256" key="4">
    <source>
        <dbReference type="ARBA" id="ARBA00012493"/>
    </source>
</evidence>
<evidence type="ECO:0000256" key="20">
    <source>
        <dbReference type="PROSITE-ProRule" id="PRU00047"/>
    </source>
</evidence>
<dbReference type="CDD" id="cd09274">
    <property type="entry name" value="RNase_HI_RT_Ty3"/>
    <property type="match status" value="1"/>
</dbReference>
<evidence type="ECO:0000259" key="22">
    <source>
        <dbReference type="PROSITE" id="PS50013"/>
    </source>
</evidence>
<dbReference type="Gene3D" id="2.40.70.10">
    <property type="entry name" value="Acid Proteases"/>
    <property type="match status" value="1"/>
</dbReference>
<organism evidence="25 26">
    <name type="scientific">Cirrhinus mrigala</name>
    <name type="common">Mrigala</name>
    <dbReference type="NCBI Taxonomy" id="683832"/>
    <lineage>
        <taxon>Eukaryota</taxon>
        <taxon>Metazoa</taxon>
        <taxon>Chordata</taxon>
        <taxon>Craniata</taxon>
        <taxon>Vertebrata</taxon>
        <taxon>Euteleostomi</taxon>
        <taxon>Actinopterygii</taxon>
        <taxon>Neopterygii</taxon>
        <taxon>Teleostei</taxon>
        <taxon>Ostariophysi</taxon>
        <taxon>Cypriniformes</taxon>
        <taxon>Cyprinidae</taxon>
        <taxon>Labeoninae</taxon>
        <taxon>Labeonini</taxon>
        <taxon>Cirrhinus</taxon>
    </lineage>
</organism>
<keyword evidence="18" id="KW-0233">DNA recombination</keyword>
<feature type="region of interest" description="Disordered" evidence="21">
    <location>
        <begin position="1"/>
        <end position="40"/>
    </location>
</feature>
<dbReference type="InterPro" id="IPR036875">
    <property type="entry name" value="Znf_CCHC_sf"/>
</dbReference>
<evidence type="ECO:0000313" key="25">
    <source>
        <dbReference type="EMBL" id="KAL0173198.1"/>
    </source>
</evidence>
<dbReference type="PANTHER" id="PTHR37984:SF5">
    <property type="entry name" value="PROTEIN NYNRIN-LIKE"/>
    <property type="match status" value="1"/>
</dbReference>
<dbReference type="Gene3D" id="3.30.70.270">
    <property type="match status" value="2"/>
</dbReference>
<proteinExistence type="inferred from homology"/>
<dbReference type="InterPro" id="IPR005162">
    <property type="entry name" value="Retrotrans_gag_dom"/>
</dbReference>
<evidence type="ECO:0000256" key="19">
    <source>
        <dbReference type="ARBA" id="ARBA00039658"/>
    </source>
</evidence>
<keyword evidence="12" id="KW-0378">Hydrolase</keyword>
<keyword evidence="17" id="KW-0238">DNA-binding</keyword>
<dbReference type="InterPro" id="IPR021109">
    <property type="entry name" value="Peptidase_aspartic_dom_sf"/>
</dbReference>
<dbReference type="AlphaFoldDB" id="A0ABD0PGL2"/>
<dbReference type="InterPro" id="IPR016197">
    <property type="entry name" value="Chromo-like_dom_sf"/>
</dbReference>
<evidence type="ECO:0000259" key="24">
    <source>
        <dbReference type="PROSITE" id="PS50878"/>
    </source>
</evidence>
<dbReference type="InterPro" id="IPR056924">
    <property type="entry name" value="SH3_Tf2-1"/>
</dbReference>
<dbReference type="SUPFAM" id="SSF57756">
    <property type="entry name" value="Retrovirus zinc finger-like domains"/>
    <property type="match status" value="1"/>
</dbReference>
<dbReference type="GO" id="GO:0005634">
    <property type="term" value="C:nucleus"/>
    <property type="evidence" value="ECO:0007669"/>
    <property type="project" value="UniProtKB-SubCell"/>
</dbReference>
<evidence type="ECO:0000256" key="11">
    <source>
        <dbReference type="ARBA" id="ARBA00022759"/>
    </source>
</evidence>
<dbReference type="InterPro" id="IPR041588">
    <property type="entry name" value="Integrase_H2C2"/>
</dbReference>
<feature type="domain" description="Reverse transcriptase" evidence="24">
    <location>
        <begin position="506"/>
        <end position="704"/>
    </location>
</feature>
<dbReference type="InterPro" id="IPR043502">
    <property type="entry name" value="DNA/RNA_pol_sf"/>
</dbReference>
<dbReference type="GO" id="GO:0006508">
    <property type="term" value="P:proteolysis"/>
    <property type="evidence" value="ECO:0007669"/>
    <property type="project" value="UniProtKB-KW"/>
</dbReference>
<evidence type="ECO:0000256" key="8">
    <source>
        <dbReference type="ARBA" id="ARBA00022722"/>
    </source>
</evidence>
<evidence type="ECO:0000256" key="3">
    <source>
        <dbReference type="ARBA" id="ARBA00012180"/>
    </source>
</evidence>
<keyword evidence="6" id="KW-0808">Transferase</keyword>
<dbReference type="GO" id="GO:0004523">
    <property type="term" value="F:RNA-DNA hybrid ribonuclease activity"/>
    <property type="evidence" value="ECO:0007669"/>
    <property type="project" value="UniProtKB-EC"/>
</dbReference>
<evidence type="ECO:0000256" key="1">
    <source>
        <dbReference type="ARBA" id="ARBA00004123"/>
    </source>
</evidence>
<dbReference type="InterPro" id="IPR043128">
    <property type="entry name" value="Rev_trsase/Diguanyl_cyclase"/>
</dbReference>
<keyword evidence="26" id="KW-1185">Reference proteome</keyword>
<dbReference type="Pfam" id="PF17917">
    <property type="entry name" value="RT_RNaseH"/>
    <property type="match status" value="1"/>
</dbReference>
<feature type="compositionally biased region" description="Low complexity" evidence="21">
    <location>
        <begin position="16"/>
        <end position="38"/>
    </location>
</feature>
<dbReference type="GO" id="GO:0015074">
    <property type="term" value="P:DNA integration"/>
    <property type="evidence" value="ECO:0007669"/>
    <property type="project" value="UniProtKB-KW"/>
</dbReference>
<dbReference type="Pfam" id="PF24626">
    <property type="entry name" value="SH3_Tf2-1"/>
    <property type="match status" value="1"/>
</dbReference>
<keyword evidence="16" id="KW-0239">DNA-directed DNA polymerase</keyword>